<dbReference type="RefSeq" id="WP_307002784.1">
    <property type="nucleotide sequence ID" value="NZ_JAUTBK010000002.1"/>
</dbReference>
<dbReference type="InterPro" id="IPR016155">
    <property type="entry name" value="Mopterin_synth/thiamin_S_b"/>
</dbReference>
<dbReference type="InterPro" id="IPR005346">
    <property type="entry name" value="RnfH"/>
</dbReference>
<evidence type="ECO:0000256" key="2">
    <source>
        <dbReference type="HAMAP-Rule" id="MF_00460"/>
    </source>
</evidence>
<keyword evidence="5" id="KW-1185">Reference proteome</keyword>
<evidence type="ECO:0000256" key="3">
    <source>
        <dbReference type="SAM" id="MobiDB-lite"/>
    </source>
</evidence>
<comment type="similarity">
    <text evidence="1 2">Belongs to the UPF0125 (RnfH) family.</text>
</comment>
<dbReference type="EMBL" id="JAUTBK010000002">
    <property type="protein sequence ID" value="MDQ1208342.1"/>
    <property type="molecule type" value="Genomic_DNA"/>
</dbReference>
<dbReference type="PANTHER" id="PTHR37483">
    <property type="entry name" value="UPF0125 PROTEIN RATB"/>
    <property type="match status" value="1"/>
</dbReference>
<dbReference type="HAMAP" id="MF_00460">
    <property type="entry name" value="UPF0125_RnfH"/>
    <property type="match status" value="1"/>
</dbReference>
<feature type="region of interest" description="Disordered" evidence="3">
    <location>
        <begin position="83"/>
        <end position="103"/>
    </location>
</feature>
<protein>
    <recommendedName>
        <fullName evidence="2">UPF0125 protein QE380_001265</fullName>
    </recommendedName>
</protein>
<proteinExistence type="inferred from homology"/>
<dbReference type="InterPro" id="IPR037021">
    <property type="entry name" value="RnfH_sf"/>
</dbReference>
<dbReference type="Gene3D" id="3.10.20.280">
    <property type="entry name" value="RnfH-like"/>
    <property type="match status" value="1"/>
</dbReference>
<dbReference type="SUPFAM" id="SSF54285">
    <property type="entry name" value="MoaD/ThiS"/>
    <property type="match status" value="1"/>
</dbReference>
<accession>A0ABU0UUW0</accession>
<evidence type="ECO:0000313" key="5">
    <source>
        <dbReference type="Proteomes" id="UP001233360"/>
    </source>
</evidence>
<reference evidence="4 5" key="1">
    <citation type="submission" date="2023-07" db="EMBL/GenBank/DDBJ databases">
        <title>Functional and genomic diversity of the sorghum phyllosphere microbiome.</title>
        <authorList>
            <person name="Shade A."/>
        </authorList>
    </citation>
    <scope>NUCLEOTIDE SEQUENCE [LARGE SCALE GENOMIC DNA]</scope>
    <source>
        <strain evidence="4 5">SORGH_AS_0887</strain>
    </source>
</reference>
<dbReference type="Pfam" id="PF03658">
    <property type="entry name" value="Ub-RnfH"/>
    <property type="match status" value="1"/>
</dbReference>
<evidence type="ECO:0000313" key="4">
    <source>
        <dbReference type="EMBL" id="MDQ1208342.1"/>
    </source>
</evidence>
<evidence type="ECO:0000256" key="1">
    <source>
        <dbReference type="ARBA" id="ARBA00010645"/>
    </source>
</evidence>
<sequence length="103" mass="11830">MSNQQNVWVAYATQTQQFHISVAFQQGMTAWQAIESSGLLTQVKLPQPYHLGVFGVRCVADRLLEAGDRVEIYRPLTINPKDIRRKRAEKNPVGRFQKGNRFK</sequence>
<name>A0ABU0UUW0_ACIBI</name>
<gene>
    <name evidence="4" type="ORF">QE380_001265</name>
</gene>
<dbReference type="Proteomes" id="UP001233360">
    <property type="component" value="Unassembled WGS sequence"/>
</dbReference>
<comment type="caution">
    <text evidence="4">The sequence shown here is derived from an EMBL/GenBank/DDBJ whole genome shotgun (WGS) entry which is preliminary data.</text>
</comment>
<organism evidence="4 5">
    <name type="scientific">Acinetobacter baylyi</name>
    <dbReference type="NCBI Taxonomy" id="202950"/>
    <lineage>
        <taxon>Bacteria</taxon>
        <taxon>Pseudomonadati</taxon>
        <taxon>Pseudomonadota</taxon>
        <taxon>Gammaproteobacteria</taxon>
        <taxon>Moraxellales</taxon>
        <taxon>Moraxellaceae</taxon>
        <taxon>Acinetobacter</taxon>
    </lineage>
</organism>
<dbReference type="PANTHER" id="PTHR37483:SF1">
    <property type="entry name" value="UPF0125 PROTEIN RATB"/>
    <property type="match status" value="1"/>
</dbReference>